<gene>
    <name evidence="1" type="ORF">H9Q80_12675</name>
</gene>
<keyword evidence="2" id="KW-1185">Reference proteome</keyword>
<protein>
    <submittedName>
        <fullName evidence="1">Uncharacterized protein</fullName>
    </submittedName>
</protein>
<proteinExistence type="predicted"/>
<dbReference type="Proteomes" id="UP000515856">
    <property type="component" value="Chromosome"/>
</dbReference>
<dbReference type="RefSeq" id="WP_117453922.1">
    <property type="nucleotide sequence ID" value="NZ_CP060636.1"/>
</dbReference>
<dbReference type="EMBL" id="CP060636">
    <property type="protein sequence ID" value="QNM11114.1"/>
    <property type="molecule type" value="Genomic_DNA"/>
</dbReference>
<evidence type="ECO:0000313" key="1">
    <source>
        <dbReference type="EMBL" id="QNM11114.1"/>
    </source>
</evidence>
<name>A0A7G9GJY2_9FIRM</name>
<evidence type="ECO:0000313" key="2">
    <source>
        <dbReference type="Proteomes" id="UP000515856"/>
    </source>
</evidence>
<dbReference type="AlphaFoldDB" id="A0A7G9GJY2"/>
<organism evidence="1 2">
    <name type="scientific">[Eubacterium] hominis</name>
    <dbReference type="NCBI Taxonomy" id="2764325"/>
    <lineage>
        <taxon>Bacteria</taxon>
        <taxon>Bacillati</taxon>
        <taxon>Bacillota</taxon>
        <taxon>Erysipelotrichia</taxon>
        <taxon>Erysipelotrichales</taxon>
        <taxon>Erysipelotrichaceae</taxon>
        <taxon>Amedibacillus</taxon>
    </lineage>
</organism>
<reference evidence="1 2" key="1">
    <citation type="submission" date="2020-08" db="EMBL/GenBank/DDBJ databases">
        <authorList>
            <person name="Liu C."/>
            <person name="Sun Q."/>
        </authorList>
    </citation>
    <scope>NUCLEOTIDE SEQUENCE [LARGE SCALE GENOMIC DNA]</scope>
    <source>
        <strain evidence="1 2">NSJ-61</strain>
    </source>
</reference>
<accession>A0A7G9GJY2</accession>
<dbReference type="KEGG" id="ehn:H9Q80_12675"/>
<sequence length="76" mass="8472">MENKIYISCGLNQDFIIDLLEKSTEEGISYKYEGKKGIKLEFTVNTDDVAKAMAIAKAAIKGTQIGSVMYFQITDK</sequence>